<name>A0A931IBB8_9NOCA</name>
<feature type="transmembrane region" description="Helical" evidence="1">
    <location>
        <begin position="63"/>
        <end position="84"/>
    </location>
</feature>
<dbReference type="Proteomes" id="UP000655751">
    <property type="component" value="Unassembled WGS sequence"/>
</dbReference>
<feature type="domain" description="Phosphatidic acid phosphatase type 2/haloperoxidase" evidence="2">
    <location>
        <begin position="138"/>
        <end position="252"/>
    </location>
</feature>
<gene>
    <name evidence="3" type="ORF">IT779_10375</name>
</gene>
<keyword evidence="1" id="KW-0472">Membrane</keyword>
<protein>
    <submittedName>
        <fullName evidence="3">Phosphatase PAP2 family protein</fullName>
    </submittedName>
</protein>
<proteinExistence type="predicted"/>
<feature type="transmembrane region" description="Helical" evidence="1">
    <location>
        <begin position="104"/>
        <end position="129"/>
    </location>
</feature>
<evidence type="ECO:0000259" key="2">
    <source>
        <dbReference type="SMART" id="SM00014"/>
    </source>
</evidence>
<feature type="transmembrane region" description="Helical" evidence="1">
    <location>
        <begin position="237"/>
        <end position="257"/>
    </location>
</feature>
<dbReference type="PANTHER" id="PTHR14969">
    <property type="entry name" value="SPHINGOSINE-1-PHOSPHATE PHOSPHOHYDROLASE"/>
    <property type="match status" value="1"/>
</dbReference>
<dbReference type="Pfam" id="PF01569">
    <property type="entry name" value="PAP2"/>
    <property type="match status" value="1"/>
</dbReference>
<feature type="transmembrane region" description="Helical" evidence="1">
    <location>
        <begin position="180"/>
        <end position="201"/>
    </location>
</feature>
<dbReference type="SUPFAM" id="SSF48317">
    <property type="entry name" value="Acid phosphatase/Vanadium-dependent haloperoxidase"/>
    <property type="match status" value="1"/>
</dbReference>
<comment type="caution">
    <text evidence="3">The sequence shown here is derived from an EMBL/GenBank/DDBJ whole genome shotgun (WGS) entry which is preliminary data.</text>
</comment>
<organism evidence="3 4">
    <name type="scientific">Nocardia bovistercoris</name>
    <dbReference type="NCBI Taxonomy" id="2785916"/>
    <lineage>
        <taxon>Bacteria</taxon>
        <taxon>Bacillati</taxon>
        <taxon>Actinomycetota</taxon>
        <taxon>Actinomycetes</taxon>
        <taxon>Mycobacteriales</taxon>
        <taxon>Nocardiaceae</taxon>
        <taxon>Nocardia</taxon>
    </lineage>
</organism>
<dbReference type="InterPro" id="IPR036938">
    <property type="entry name" value="PAP2/HPO_sf"/>
</dbReference>
<dbReference type="PANTHER" id="PTHR14969:SF13">
    <property type="entry name" value="AT30094P"/>
    <property type="match status" value="1"/>
</dbReference>
<dbReference type="EMBL" id="JADMLG010000003">
    <property type="protein sequence ID" value="MBH0776688.1"/>
    <property type="molecule type" value="Genomic_DNA"/>
</dbReference>
<keyword evidence="4" id="KW-1185">Reference proteome</keyword>
<accession>A0A931IBB8</accession>
<dbReference type="AlphaFoldDB" id="A0A931IBB8"/>
<keyword evidence="1" id="KW-1133">Transmembrane helix</keyword>
<reference evidence="3" key="1">
    <citation type="submission" date="2020-11" db="EMBL/GenBank/DDBJ databases">
        <title>Nocardia NEAU-351.nov., a novel actinomycete isolated from the cow dung.</title>
        <authorList>
            <person name="Zhang X."/>
        </authorList>
    </citation>
    <scope>NUCLEOTIDE SEQUENCE</scope>
    <source>
        <strain evidence="3">NEAU-351</strain>
    </source>
</reference>
<feature type="transmembrane region" description="Helical" evidence="1">
    <location>
        <begin position="24"/>
        <end position="42"/>
    </location>
</feature>
<feature type="transmembrane region" description="Helical" evidence="1">
    <location>
        <begin position="136"/>
        <end position="160"/>
    </location>
</feature>
<dbReference type="Gene3D" id="1.20.144.10">
    <property type="entry name" value="Phosphatidic acid phosphatase type 2/haloperoxidase"/>
    <property type="match status" value="2"/>
</dbReference>
<dbReference type="InterPro" id="IPR000326">
    <property type="entry name" value="PAP2/HPO"/>
</dbReference>
<evidence type="ECO:0000313" key="4">
    <source>
        <dbReference type="Proteomes" id="UP000655751"/>
    </source>
</evidence>
<sequence>MSHSWETIVEVITEVHTEVATAEIALWTLGVSAALVVGSVLIPRARQWRDDDSVRLRWSSVRVAAMAAALVILGVQVSASGWLTGADVATYDWFLTHRDPTLTVAAKGLTTVGGPLGVSAVTALAALVLGWRRRGFVAASAVLGIVTVAFTASSLTKLAVARERPPQVARLVPEDNYSFPSGHVTAITALAGALLLVYALGRPTRARIAVAVTLAVTVVTTVGATRLYLGVHWLTDVVGGVILGVTVVCAAMVPLCWSTSTRARLTGTPPPTPISVANHGSDAEAVSTRPIPAASAYARRTRPGPSRRAATRRQLPVYICHPVGIRSSRAG</sequence>
<dbReference type="SMART" id="SM00014">
    <property type="entry name" value="acidPPc"/>
    <property type="match status" value="1"/>
</dbReference>
<evidence type="ECO:0000256" key="1">
    <source>
        <dbReference type="SAM" id="Phobius"/>
    </source>
</evidence>
<evidence type="ECO:0000313" key="3">
    <source>
        <dbReference type="EMBL" id="MBH0776688.1"/>
    </source>
</evidence>
<dbReference type="RefSeq" id="WP_196149011.1">
    <property type="nucleotide sequence ID" value="NZ_JADMLG010000003.1"/>
</dbReference>
<keyword evidence="1" id="KW-0812">Transmembrane</keyword>
<dbReference type="CDD" id="cd03392">
    <property type="entry name" value="PAP2_like_2"/>
    <property type="match status" value="1"/>
</dbReference>
<feature type="transmembrane region" description="Helical" evidence="1">
    <location>
        <begin position="208"/>
        <end position="231"/>
    </location>
</feature>